<evidence type="ECO:0000313" key="3">
    <source>
        <dbReference type="Proteomes" id="UP000054477"/>
    </source>
</evidence>
<keyword evidence="3" id="KW-1185">Reference proteome</keyword>
<reference evidence="2 3" key="1">
    <citation type="submission" date="2014-04" db="EMBL/GenBank/DDBJ databases">
        <authorList>
            <consortium name="DOE Joint Genome Institute"/>
            <person name="Kuo A."/>
            <person name="Kohler A."/>
            <person name="Nagy L.G."/>
            <person name="Floudas D."/>
            <person name="Copeland A."/>
            <person name="Barry K.W."/>
            <person name="Cichocki N."/>
            <person name="Veneault-Fourrey C."/>
            <person name="LaButti K."/>
            <person name="Lindquist E.A."/>
            <person name="Lipzen A."/>
            <person name="Lundell T."/>
            <person name="Morin E."/>
            <person name="Murat C."/>
            <person name="Sun H."/>
            <person name="Tunlid A."/>
            <person name="Henrissat B."/>
            <person name="Grigoriev I.V."/>
            <person name="Hibbett D.S."/>
            <person name="Martin F."/>
            <person name="Nordberg H.P."/>
            <person name="Cantor M.N."/>
            <person name="Hua S.X."/>
        </authorList>
    </citation>
    <scope>NUCLEOTIDE SEQUENCE [LARGE SCALE GENOMIC DNA]</scope>
    <source>
        <strain evidence="2 3">LaAM-08-1</strain>
    </source>
</reference>
<accession>A0A0C9XDZ8</accession>
<dbReference type="OrthoDB" id="3263613at2759"/>
<protein>
    <submittedName>
        <fullName evidence="2">Uncharacterized protein</fullName>
    </submittedName>
</protein>
<feature type="region of interest" description="Disordered" evidence="1">
    <location>
        <begin position="177"/>
        <end position="211"/>
    </location>
</feature>
<organism evidence="2 3">
    <name type="scientific">Laccaria amethystina LaAM-08-1</name>
    <dbReference type="NCBI Taxonomy" id="1095629"/>
    <lineage>
        <taxon>Eukaryota</taxon>
        <taxon>Fungi</taxon>
        <taxon>Dikarya</taxon>
        <taxon>Basidiomycota</taxon>
        <taxon>Agaricomycotina</taxon>
        <taxon>Agaricomycetes</taxon>
        <taxon>Agaricomycetidae</taxon>
        <taxon>Agaricales</taxon>
        <taxon>Agaricineae</taxon>
        <taxon>Hydnangiaceae</taxon>
        <taxon>Laccaria</taxon>
    </lineage>
</organism>
<feature type="region of interest" description="Disordered" evidence="1">
    <location>
        <begin position="1"/>
        <end position="71"/>
    </location>
</feature>
<name>A0A0C9XDZ8_9AGAR</name>
<evidence type="ECO:0000313" key="2">
    <source>
        <dbReference type="EMBL" id="KIK03111.1"/>
    </source>
</evidence>
<sequence>MSRTLRSTSSAQSSPSSKSSNFTDSTYTPSMTPRKAPHCTKCKRPRAGHPRSGCPYVDSPKAEQPSNSVASEVGIGLTDALGSMQIASAPVGLVREREEETKATIRNRRRLSAQPQLPVSDSLLSLSTNSSEIVARLLQPGMFDDTTHEEDASGRKAMDTKIVRWQETLAIPTTPRAVPALNNKGKGRYSTRSPMPCTLDTPETSFASSTNSVLKQGIPAVPQVESPVEEEPQATPDEPARPFTPTQGQDTPPRSAQPLVRSMSLEQREMFISKLTVKSPATIYILPKADMPTVTASATALGFHACAVISDDVEDPEALLILGQDLAAVKKLLGKVEEENRNHAEQQKDGKGKPRSSLGLKAVAGGAVVGAVGAWAGLAFA</sequence>
<feature type="region of interest" description="Disordered" evidence="1">
    <location>
        <begin position="223"/>
        <end position="256"/>
    </location>
</feature>
<feature type="compositionally biased region" description="Basic residues" evidence="1">
    <location>
        <begin position="35"/>
        <end position="49"/>
    </location>
</feature>
<evidence type="ECO:0000256" key="1">
    <source>
        <dbReference type="SAM" id="MobiDB-lite"/>
    </source>
</evidence>
<feature type="compositionally biased region" description="Low complexity" evidence="1">
    <location>
        <begin position="1"/>
        <end position="26"/>
    </location>
</feature>
<reference evidence="3" key="2">
    <citation type="submission" date="2015-01" db="EMBL/GenBank/DDBJ databases">
        <title>Evolutionary Origins and Diversification of the Mycorrhizal Mutualists.</title>
        <authorList>
            <consortium name="DOE Joint Genome Institute"/>
            <consortium name="Mycorrhizal Genomics Consortium"/>
            <person name="Kohler A."/>
            <person name="Kuo A."/>
            <person name="Nagy L.G."/>
            <person name="Floudas D."/>
            <person name="Copeland A."/>
            <person name="Barry K.W."/>
            <person name="Cichocki N."/>
            <person name="Veneault-Fourrey C."/>
            <person name="LaButti K."/>
            <person name="Lindquist E.A."/>
            <person name="Lipzen A."/>
            <person name="Lundell T."/>
            <person name="Morin E."/>
            <person name="Murat C."/>
            <person name="Riley R."/>
            <person name="Ohm R."/>
            <person name="Sun H."/>
            <person name="Tunlid A."/>
            <person name="Henrissat B."/>
            <person name="Grigoriev I.V."/>
            <person name="Hibbett D.S."/>
            <person name="Martin F."/>
        </authorList>
    </citation>
    <scope>NUCLEOTIDE SEQUENCE [LARGE SCALE GENOMIC DNA]</scope>
    <source>
        <strain evidence="3">LaAM-08-1</strain>
    </source>
</reference>
<dbReference type="STRING" id="1095629.A0A0C9XDZ8"/>
<dbReference type="EMBL" id="KN838583">
    <property type="protein sequence ID" value="KIK03111.1"/>
    <property type="molecule type" value="Genomic_DNA"/>
</dbReference>
<dbReference type="HOGENOM" id="CLU_071866_0_0_1"/>
<dbReference type="Proteomes" id="UP000054477">
    <property type="component" value="Unassembled WGS sequence"/>
</dbReference>
<feature type="compositionally biased region" description="Polar residues" evidence="1">
    <location>
        <begin position="244"/>
        <end position="254"/>
    </location>
</feature>
<gene>
    <name evidence="2" type="ORF">K443DRAFT_676963</name>
</gene>
<dbReference type="AlphaFoldDB" id="A0A0C9XDZ8"/>
<feature type="compositionally biased region" description="Polar residues" evidence="1">
    <location>
        <begin position="201"/>
        <end position="211"/>
    </location>
</feature>
<proteinExistence type="predicted"/>